<feature type="domain" description="M23ase beta-sheet core" evidence="5">
    <location>
        <begin position="331"/>
        <end position="428"/>
    </location>
</feature>
<comment type="caution">
    <text evidence="6">The sequence shown here is derived from an EMBL/GenBank/DDBJ whole genome shotgun (WGS) entry which is preliminary data.</text>
</comment>
<dbReference type="PANTHER" id="PTHR21666:SF289">
    <property type="entry name" value="L-ALA--D-GLU ENDOPEPTIDASE"/>
    <property type="match status" value="1"/>
</dbReference>
<dbReference type="Gene3D" id="6.10.250.3150">
    <property type="match status" value="1"/>
</dbReference>
<evidence type="ECO:0000256" key="3">
    <source>
        <dbReference type="SAM" id="MobiDB-lite"/>
    </source>
</evidence>
<gene>
    <name evidence="6" type="ORF">GCM10022223_03180</name>
</gene>
<evidence type="ECO:0000259" key="5">
    <source>
        <dbReference type="Pfam" id="PF01551"/>
    </source>
</evidence>
<keyword evidence="1 4" id="KW-0732">Signal</keyword>
<evidence type="ECO:0000256" key="1">
    <source>
        <dbReference type="ARBA" id="ARBA00022729"/>
    </source>
</evidence>
<evidence type="ECO:0000313" key="7">
    <source>
        <dbReference type="Proteomes" id="UP001501074"/>
    </source>
</evidence>
<sequence>MKRWTTGAPGRTGRPTRFFAALMVAGSALAVGVTNVAQTATPAAADDVKDKQAKLAGEIKQLRDDLEGTSDDLVEAAVRLRTAESRLADASSRLKAAETALQRANRRDRQLADELELAVAAVGKAQRALASRAEQEQETRDRLGRIVREAYVSSGLTGLSIALDAQTPEQFTDRLGLAGNVLRAQGDAIDRLAVEQAETRARKAKLDAGRQQVADLKEQSAQVVVQREAATTQARSATREIGKLVDERGAAVRVISARKASEQKRVDAAEAEQEKLARILRERAAAARARTSDNAEPESAPGGSTLSYPVSAPITSSYGWRYHPILNYRKLHTGTDFGAPCGTPVKAAASGSIVRAGWAGGYGNQIVVDHGRLRGSGVATSYNHLSRIIVHSGQVSRGQLIGYSGTTGLSTGCHLHFEVWVNGGTTDPMGWL</sequence>
<organism evidence="6 7">
    <name type="scientific">Kineosporia mesophila</name>
    <dbReference type="NCBI Taxonomy" id="566012"/>
    <lineage>
        <taxon>Bacteria</taxon>
        <taxon>Bacillati</taxon>
        <taxon>Actinomycetota</taxon>
        <taxon>Actinomycetes</taxon>
        <taxon>Kineosporiales</taxon>
        <taxon>Kineosporiaceae</taxon>
        <taxon>Kineosporia</taxon>
    </lineage>
</organism>
<keyword evidence="2" id="KW-0175">Coiled coil</keyword>
<evidence type="ECO:0000256" key="2">
    <source>
        <dbReference type="SAM" id="Coils"/>
    </source>
</evidence>
<feature type="coiled-coil region" evidence="2">
    <location>
        <begin position="45"/>
        <end position="114"/>
    </location>
</feature>
<dbReference type="InterPro" id="IPR050570">
    <property type="entry name" value="Cell_wall_metabolism_enzyme"/>
</dbReference>
<proteinExistence type="predicted"/>
<reference evidence="7" key="1">
    <citation type="journal article" date="2019" name="Int. J. Syst. Evol. Microbiol.">
        <title>The Global Catalogue of Microorganisms (GCM) 10K type strain sequencing project: providing services to taxonomists for standard genome sequencing and annotation.</title>
        <authorList>
            <consortium name="The Broad Institute Genomics Platform"/>
            <consortium name="The Broad Institute Genome Sequencing Center for Infectious Disease"/>
            <person name="Wu L."/>
            <person name="Ma J."/>
        </authorList>
    </citation>
    <scope>NUCLEOTIDE SEQUENCE [LARGE SCALE GENOMIC DNA]</scope>
    <source>
        <strain evidence="7">JCM 16902</strain>
    </source>
</reference>
<dbReference type="SUPFAM" id="SSF51261">
    <property type="entry name" value="Duplicated hybrid motif"/>
    <property type="match status" value="1"/>
</dbReference>
<dbReference type="PANTHER" id="PTHR21666">
    <property type="entry name" value="PEPTIDASE-RELATED"/>
    <property type="match status" value="1"/>
</dbReference>
<name>A0ABP6YW92_9ACTN</name>
<protein>
    <submittedName>
        <fullName evidence="6">M23 family metallopeptidase</fullName>
    </submittedName>
</protein>
<keyword evidence="7" id="KW-1185">Reference proteome</keyword>
<dbReference type="Proteomes" id="UP001501074">
    <property type="component" value="Unassembled WGS sequence"/>
</dbReference>
<dbReference type="SUPFAM" id="SSF57997">
    <property type="entry name" value="Tropomyosin"/>
    <property type="match status" value="1"/>
</dbReference>
<dbReference type="CDD" id="cd12797">
    <property type="entry name" value="M23_peptidase"/>
    <property type="match status" value="1"/>
</dbReference>
<feature type="signal peptide" evidence="4">
    <location>
        <begin position="1"/>
        <end position="30"/>
    </location>
</feature>
<evidence type="ECO:0000256" key="4">
    <source>
        <dbReference type="SAM" id="SignalP"/>
    </source>
</evidence>
<dbReference type="EMBL" id="BAAAZO010000001">
    <property type="protein sequence ID" value="GAA3591915.1"/>
    <property type="molecule type" value="Genomic_DNA"/>
</dbReference>
<feature type="region of interest" description="Disordered" evidence="3">
    <location>
        <begin position="287"/>
        <end position="307"/>
    </location>
</feature>
<accession>A0ABP6YW92</accession>
<evidence type="ECO:0000313" key="6">
    <source>
        <dbReference type="EMBL" id="GAA3591915.1"/>
    </source>
</evidence>
<dbReference type="InterPro" id="IPR016047">
    <property type="entry name" value="M23ase_b-sheet_dom"/>
</dbReference>
<feature type="chain" id="PRO_5046375102" evidence="4">
    <location>
        <begin position="31"/>
        <end position="432"/>
    </location>
</feature>
<dbReference type="Pfam" id="PF01551">
    <property type="entry name" value="Peptidase_M23"/>
    <property type="match status" value="1"/>
</dbReference>
<dbReference type="InterPro" id="IPR011055">
    <property type="entry name" value="Dup_hybrid_motif"/>
</dbReference>
<dbReference type="RefSeq" id="WP_231484950.1">
    <property type="nucleotide sequence ID" value="NZ_BAAAZO010000001.1"/>
</dbReference>
<dbReference type="Gene3D" id="2.70.70.10">
    <property type="entry name" value="Glucose Permease (Domain IIA)"/>
    <property type="match status" value="1"/>
</dbReference>